<comment type="caution">
    <text evidence="1">The sequence shown here is derived from an EMBL/GenBank/DDBJ whole genome shotgun (WGS) entry which is preliminary data.</text>
</comment>
<dbReference type="EMBL" id="CAJVPU010018571">
    <property type="protein sequence ID" value="CAG8666604.1"/>
    <property type="molecule type" value="Genomic_DNA"/>
</dbReference>
<evidence type="ECO:0000313" key="2">
    <source>
        <dbReference type="Proteomes" id="UP000789702"/>
    </source>
</evidence>
<keyword evidence="2" id="KW-1185">Reference proteome</keyword>
<organism evidence="1 2">
    <name type="scientific">Dentiscutata heterogama</name>
    <dbReference type="NCBI Taxonomy" id="1316150"/>
    <lineage>
        <taxon>Eukaryota</taxon>
        <taxon>Fungi</taxon>
        <taxon>Fungi incertae sedis</taxon>
        <taxon>Mucoromycota</taxon>
        <taxon>Glomeromycotina</taxon>
        <taxon>Glomeromycetes</taxon>
        <taxon>Diversisporales</taxon>
        <taxon>Gigasporaceae</taxon>
        <taxon>Dentiscutata</taxon>
    </lineage>
</organism>
<reference evidence="1" key="1">
    <citation type="submission" date="2021-06" db="EMBL/GenBank/DDBJ databases">
        <authorList>
            <person name="Kallberg Y."/>
            <person name="Tangrot J."/>
            <person name="Rosling A."/>
        </authorList>
    </citation>
    <scope>NUCLEOTIDE SEQUENCE</scope>
    <source>
        <strain evidence="1">IL203A</strain>
    </source>
</reference>
<feature type="non-terminal residue" evidence="1">
    <location>
        <position position="123"/>
    </location>
</feature>
<gene>
    <name evidence="1" type="ORF">DHETER_LOCUS9993</name>
</gene>
<dbReference type="Proteomes" id="UP000789702">
    <property type="component" value="Unassembled WGS sequence"/>
</dbReference>
<proteinExistence type="predicted"/>
<feature type="non-terminal residue" evidence="1">
    <location>
        <position position="1"/>
    </location>
</feature>
<protein>
    <submittedName>
        <fullName evidence="1">14967_t:CDS:1</fullName>
    </submittedName>
</protein>
<name>A0ACA9NNL7_9GLOM</name>
<accession>A0ACA9NNL7</accession>
<sequence length="123" mass="14573">LAQAKGLEKALKTIDFSKKRKEYLEYIIKSCKVYFQNTKKQKGVQRTAPIKKRATTKATLNKTEEISSNYTENSNFRFLKEEREFVLKEKEIKIFIKEKEAALEIKKQELLIAIEKQKLENER</sequence>
<evidence type="ECO:0000313" key="1">
    <source>
        <dbReference type="EMBL" id="CAG8666604.1"/>
    </source>
</evidence>